<dbReference type="InParanoid" id="A0A2R5GML0"/>
<name>A0A2R5GML0_9STRA</name>
<organism evidence="1 2">
    <name type="scientific">Hondaea fermentalgiana</name>
    <dbReference type="NCBI Taxonomy" id="2315210"/>
    <lineage>
        <taxon>Eukaryota</taxon>
        <taxon>Sar</taxon>
        <taxon>Stramenopiles</taxon>
        <taxon>Bigyra</taxon>
        <taxon>Labyrinthulomycetes</taxon>
        <taxon>Thraustochytrida</taxon>
        <taxon>Thraustochytriidae</taxon>
        <taxon>Hondaea</taxon>
    </lineage>
</organism>
<evidence type="ECO:0000313" key="2">
    <source>
        <dbReference type="Proteomes" id="UP000241890"/>
    </source>
</evidence>
<comment type="caution">
    <text evidence="1">The sequence shown here is derived from an EMBL/GenBank/DDBJ whole genome shotgun (WGS) entry which is preliminary data.</text>
</comment>
<reference evidence="1 2" key="1">
    <citation type="submission" date="2017-12" db="EMBL/GenBank/DDBJ databases">
        <title>Sequencing, de novo assembly and annotation of complete genome of a new Thraustochytrid species, strain FCC1311.</title>
        <authorList>
            <person name="Sedici K."/>
            <person name="Godart F."/>
            <person name="Aiese Cigliano R."/>
            <person name="Sanseverino W."/>
            <person name="Barakat M."/>
            <person name="Ortet P."/>
            <person name="Marechal E."/>
            <person name="Cagnac O."/>
            <person name="Amato A."/>
        </authorList>
    </citation>
    <scope>NUCLEOTIDE SEQUENCE [LARGE SCALE GENOMIC DNA]</scope>
</reference>
<dbReference type="Proteomes" id="UP000241890">
    <property type="component" value="Unassembled WGS sequence"/>
</dbReference>
<protein>
    <submittedName>
        <fullName evidence="1">Uncharacterized protein</fullName>
    </submittedName>
</protein>
<dbReference type="EMBL" id="BEYU01000053">
    <property type="protein sequence ID" value="GBG29104.1"/>
    <property type="molecule type" value="Genomic_DNA"/>
</dbReference>
<keyword evidence="2" id="KW-1185">Reference proteome</keyword>
<sequence length="176" mass="20033">MAFAPQQQQCAAVAPKQAKEEWNEFLISTLDKDFVKTARRGANWHHVQGDEFRSDTGEVHRCDQFCIRWVFRHDGLKICSVSGRCVNSLAPQSQQQQQQQQANGMLQSKTKRRCDDETGCSWNTSSVNVSSADDAIARMENDPMIFAPALKKRSFRSAASEATDQDMDMDDRFDFF</sequence>
<accession>A0A2R5GML0</accession>
<dbReference type="AlphaFoldDB" id="A0A2R5GML0"/>
<evidence type="ECO:0000313" key="1">
    <source>
        <dbReference type="EMBL" id="GBG29104.1"/>
    </source>
</evidence>
<proteinExistence type="predicted"/>
<gene>
    <name evidence="1" type="ORF">FCC1311_053272</name>
</gene>